<name>A0AA39Y9H8_9PEZI</name>
<dbReference type="AlphaFoldDB" id="A0AA39Y9H8"/>
<dbReference type="EMBL" id="JAULSV010000003">
    <property type="protein sequence ID" value="KAK0648508.1"/>
    <property type="molecule type" value="Genomic_DNA"/>
</dbReference>
<accession>A0AA39Y9H8</accession>
<keyword evidence="2" id="KW-1185">Reference proteome</keyword>
<protein>
    <submittedName>
        <fullName evidence="1">Uncharacterized protein</fullName>
    </submittedName>
</protein>
<organism evidence="1 2">
    <name type="scientific">Cercophora newfieldiana</name>
    <dbReference type="NCBI Taxonomy" id="92897"/>
    <lineage>
        <taxon>Eukaryota</taxon>
        <taxon>Fungi</taxon>
        <taxon>Dikarya</taxon>
        <taxon>Ascomycota</taxon>
        <taxon>Pezizomycotina</taxon>
        <taxon>Sordariomycetes</taxon>
        <taxon>Sordariomycetidae</taxon>
        <taxon>Sordariales</taxon>
        <taxon>Lasiosphaeriaceae</taxon>
        <taxon>Cercophora</taxon>
    </lineage>
</organism>
<gene>
    <name evidence="1" type="ORF">B0T16DRAFT_408322</name>
</gene>
<comment type="caution">
    <text evidence="1">The sequence shown here is derived from an EMBL/GenBank/DDBJ whole genome shotgun (WGS) entry which is preliminary data.</text>
</comment>
<dbReference type="Proteomes" id="UP001174936">
    <property type="component" value="Unassembled WGS sequence"/>
</dbReference>
<sequence>MIVSLISFALKRDMTAEVAGPSLEESKWGFGQVMALTTWLPTVADFVLVFQGNLKAVEYRLPLGVDVSIPRVEKELLGDERGDEA</sequence>
<evidence type="ECO:0000313" key="2">
    <source>
        <dbReference type="Proteomes" id="UP001174936"/>
    </source>
</evidence>
<reference evidence="1" key="1">
    <citation type="submission" date="2023-06" db="EMBL/GenBank/DDBJ databases">
        <title>Genome-scale phylogeny and comparative genomics of the fungal order Sordariales.</title>
        <authorList>
            <consortium name="Lawrence Berkeley National Laboratory"/>
            <person name="Hensen N."/>
            <person name="Bonometti L."/>
            <person name="Westerberg I."/>
            <person name="Brannstrom I.O."/>
            <person name="Guillou S."/>
            <person name="Cros-Aarteil S."/>
            <person name="Calhoun S."/>
            <person name="Haridas S."/>
            <person name="Kuo A."/>
            <person name="Mondo S."/>
            <person name="Pangilinan J."/>
            <person name="Riley R."/>
            <person name="Labutti K."/>
            <person name="Andreopoulos B."/>
            <person name="Lipzen A."/>
            <person name="Chen C."/>
            <person name="Yanf M."/>
            <person name="Daum C."/>
            <person name="Ng V."/>
            <person name="Clum A."/>
            <person name="Steindorff A."/>
            <person name="Ohm R."/>
            <person name="Martin F."/>
            <person name="Silar P."/>
            <person name="Natvig D."/>
            <person name="Lalanne C."/>
            <person name="Gautier V."/>
            <person name="Ament-Velasquez S.L."/>
            <person name="Kruys A."/>
            <person name="Hutchinson M.I."/>
            <person name="Powell A.J."/>
            <person name="Barry K."/>
            <person name="Miller A.N."/>
            <person name="Grigoriev I.V."/>
            <person name="Debuchy R."/>
            <person name="Gladieux P."/>
            <person name="Thoren M.H."/>
            <person name="Johannesson H."/>
        </authorList>
    </citation>
    <scope>NUCLEOTIDE SEQUENCE</scope>
    <source>
        <strain evidence="1">SMH2532-1</strain>
    </source>
</reference>
<proteinExistence type="predicted"/>
<evidence type="ECO:0000313" key="1">
    <source>
        <dbReference type="EMBL" id="KAK0648508.1"/>
    </source>
</evidence>